<dbReference type="PRINTS" id="PR00116">
    <property type="entry name" value="ARGINASE"/>
</dbReference>
<evidence type="ECO:0000313" key="15">
    <source>
        <dbReference type="Proteomes" id="UP000440578"/>
    </source>
</evidence>
<dbReference type="OrthoDB" id="9992747at2759"/>
<reference evidence="14 15" key="1">
    <citation type="submission" date="2019-07" db="EMBL/GenBank/DDBJ databases">
        <title>Draft genome assembly of a fouling barnacle, Amphibalanus amphitrite (Darwin, 1854): The first reference genome for Thecostraca.</title>
        <authorList>
            <person name="Kim W."/>
        </authorList>
    </citation>
    <scope>NUCLEOTIDE SEQUENCE [LARGE SCALE GENOMIC DNA]</scope>
    <source>
        <strain evidence="14">SNU_AA5</strain>
        <tissue evidence="14">Soma without cirri and trophi</tissue>
    </source>
</reference>
<dbReference type="SUPFAM" id="SSF52768">
    <property type="entry name" value="Arginase/deacetylase"/>
    <property type="match status" value="1"/>
</dbReference>
<organism evidence="14 15">
    <name type="scientific">Amphibalanus amphitrite</name>
    <name type="common">Striped barnacle</name>
    <name type="synonym">Balanus amphitrite</name>
    <dbReference type="NCBI Taxonomy" id="1232801"/>
    <lineage>
        <taxon>Eukaryota</taxon>
        <taxon>Metazoa</taxon>
        <taxon>Ecdysozoa</taxon>
        <taxon>Arthropoda</taxon>
        <taxon>Crustacea</taxon>
        <taxon>Multicrustacea</taxon>
        <taxon>Cirripedia</taxon>
        <taxon>Thoracica</taxon>
        <taxon>Thoracicalcarea</taxon>
        <taxon>Balanomorpha</taxon>
        <taxon>Balanoidea</taxon>
        <taxon>Balanidae</taxon>
        <taxon>Amphibalaninae</taxon>
        <taxon>Amphibalanus</taxon>
    </lineage>
</organism>
<dbReference type="FunFam" id="3.40.800.10:FF:000012">
    <property type="entry name" value="Arginase"/>
    <property type="match status" value="1"/>
</dbReference>
<dbReference type="GO" id="GO:0005634">
    <property type="term" value="C:nucleus"/>
    <property type="evidence" value="ECO:0007669"/>
    <property type="project" value="TreeGrafter"/>
</dbReference>
<protein>
    <recommendedName>
        <fullName evidence="3 12">Arginase</fullName>
        <ecNumber evidence="2 12">3.5.3.1</ecNumber>
    </recommendedName>
</protein>
<feature type="binding site" evidence="10">
    <location>
        <position position="124"/>
    </location>
    <ligand>
        <name>Mn(2+)</name>
        <dbReference type="ChEBI" id="CHEBI:29035"/>
        <label>2</label>
    </ligand>
</feature>
<dbReference type="PROSITE" id="PS51409">
    <property type="entry name" value="ARGINASE_2"/>
    <property type="match status" value="1"/>
</dbReference>
<keyword evidence="8 10" id="KW-0464">Manganese</keyword>
<dbReference type="EMBL" id="VIIS01000798">
    <property type="protein sequence ID" value="KAF0304893.1"/>
    <property type="molecule type" value="Genomic_DNA"/>
</dbReference>
<evidence type="ECO:0000256" key="13">
    <source>
        <dbReference type="SAM" id="MobiDB-lite"/>
    </source>
</evidence>
<dbReference type="PANTHER" id="PTHR43782:SF3">
    <property type="entry name" value="ARGINASE"/>
    <property type="match status" value="1"/>
</dbReference>
<dbReference type="GO" id="GO:0030145">
    <property type="term" value="F:manganese ion binding"/>
    <property type="evidence" value="ECO:0007669"/>
    <property type="project" value="TreeGrafter"/>
</dbReference>
<evidence type="ECO:0000256" key="12">
    <source>
        <dbReference type="RuleBase" id="RU361159"/>
    </source>
</evidence>
<proteinExistence type="inferred from homology"/>
<dbReference type="GO" id="GO:0000050">
    <property type="term" value="P:urea cycle"/>
    <property type="evidence" value="ECO:0007669"/>
    <property type="project" value="UniProtKB-UniPathway"/>
</dbReference>
<dbReference type="InterPro" id="IPR006035">
    <property type="entry name" value="Ureohydrolase"/>
</dbReference>
<dbReference type="GO" id="GO:0006525">
    <property type="term" value="P:arginine metabolic process"/>
    <property type="evidence" value="ECO:0007669"/>
    <property type="project" value="UniProtKB-KW"/>
</dbReference>
<keyword evidence="15" id="KW-1185">Reference proteome</keyword>
<dbReference type="PIRSF" id="PIRSF036979">
    <property type="entry name" value="Arginase"/>
    <property type="match status" value="1"/>
</dbReference>
<comment type="cofactor">
    <cofactor evidence="10 12">
        <name>Mn(2+)</name>
        <dbReference type="ChEBI" id="CHEBI:29035"/>
    </cofactor>
    <text evidence="10 12">Binds 2 manganese ions per subunit.</text>
</comment>
<dbReference type="Proteomes" id="UP000440578">
    <property type="component" value="Unassembled WGS sequence"/>
</dbReference>
<sequence>MLLSCSRVAGRLGRSQPPPNARSVSIGVLGAAFDKGQTRSGASLGPGAVRQTGVLKDLTALGHTVRDLGDLRLQEAVPAEYRAEDGRARMKNATSVGRFNQQLSERVSSALGQHDVVVTLGGDHSIAIGTIHGHGQTVRHDKLAVLWVDAHADINTPLTSDSGNFHGKPLSFLMRGMEAFHLDLPDLRWCKPCLHPSKLVYIGLRAVDPLERVAIQEFGIRAYAMREIDRLGIDKVVEMALDQLGAGVGADSSLHVSFDVDALDPSEAPCTGTPVRGGLSLREGQTVMEEVCKWGTLRSMDVVEVNPQLGTPQQAQYTADAARHLLLATFGRYRGGNAPEGSQLPRPEIKPDPRTHPH</sequence>
<accession>A0A6A4WFV8</accession>
<feature type="binding site" evidence="10">
    <location>
        <position position="153"/>
    </location>
    <ligand>
        <name>Mn(2+)</name>
        <dbReference type="ChEBI" id="CHEBI:29035"/>
        <label>1</label>
    </ligand>
</feature>
<evidence type="ECO:0000256" key="11">
    <source>
        <dbReference type="PROSITE-ProRule" id="PRU00742"/>
    </source>
</evidence>
<dbReference type="NCBIfam" id="TIGR01229">
    <property type="entry name" value="rocF_arginase"/>
    <property type="match status" value="1"/>
</dbReference>
<dbReference type="InterPro" id="IPR014033">
    <property type="entry name" value="Arginase"/>
</dbReference>
<comment type="catalytic activity">
    <reaction evidence="9 12">
        <text>L-arginine + H2O = urea + L-ornithine</text>
        <dbReference type="Rhea" id="RHEA:20569"/>
        <dbReference type="ChEBI" id="CHEBI:15377"/>
        <dbReference type="ChEBI" id="CHEBI:16199"/>
        <dbReference type="ChEBI" id="CHEBI:32682"/>
        <dbReference type="ChEBI" id="CHEBI:46911"/>
        <dbReference type="EC" id="3.5.3.1"/>
    </reaction>
</comment>
<feature type="binding site" evidence="10">
    <location>
        <position position="149"/>
    </location>
    <ligand>
        <name>Mn(2+)</name>
        <dbReference type="ChEBI" id="CHEBI:29035"/>
        <label>1</label>
    </ligand>
</feature>
<feature type="region of interest" description="Disordered" evidence="13">
    <location>
        <begin position="1"/>
        <end position="21"/>
    </location>
</feature>
<dbReference type="Gene3D" id="3.40.800.10">
    <property type="entry name" value="Ureohydrolase domain"/>
    <property type="match status" value="1"/>
</dbReference>
<evidence type="ECO:0000256" key="6">
    <source>
        <dbReference type="ARBA" id="ARBA00022723"/>
    </source>
</evidence>
<gene>
    <name evidence="14" type="primary">Arg2</name>
    <name evidence="14" type="ORF">FJT64_023375</name>
</gene>
<comment type="caution">
    <text evidence="14">The sequence shown here is derived from an EMBL/GenBank/DDBJ whole genome shotgun (WGS) entry which is preliminary data.</text>
</comment>
<evidence type="ECO:0000313" key="14">
    <source>
        <dbReference type="EMBL" id="KAF0304893.1"/>
    </source>
</evidence>
<feature type="binding site" evidence="10">
    <location>
        <position position="259"/>
    </location>
    <ligand>
        <name>Mn(2+)</name>
        <dbReference type="ChEBI" id="CHEBI:29035"/>
        <label>1</label>
    </ligand>
</feature>
<evidence type="ECO:0000256" key="3">
    <source>
        <dbReference type="ARBA" id="ARBA00018123"/>
    </source>
</evidence>
<dbReference type="AlphaFoldDB" id="A0A6A4WFV8"/>
<dbReference type="GO" id="GO:0004053">
    <property type="term" value="F:arginase activity"/>
    <property type="evidence" value="ECO:0007669"/>
    <property type="project" value="UniProtKB-EC"/>
</dbReference>
<name>A0A6A4WFV8_AMPAM</name>
<comment type="pathway">
    <text evidence="1 12">Nitrogen metabolism; urea cycle; L-ornithine and urea from L-arginine: step 1/1.</text>
</comment>
<dbReference type="CDD" id="cd09989">
    <property type="entry name" value="Arginase"/>
    <property type="match status" value="1"/>
</dbReference>
<dbReference type="PANTHER" id="PTHR43782">
    <property type="entry name" value="ARGINASE"/>
    <property type="match status" value="1"/>
</dbReference>
<keyword evidence="4 12" id="KW-0835">Urea cycle</keyword>
<keyword evidence="6 10" id="KW-0479">Metal-binding</keyword>
<evidence type="ECO:0000256" key="5">
    <source>
        <dbReference type="ARBA" id="ARBA00022503"/>
    </source>
</evidence>
<evidence type="ECO:0000256" key="1">
    <source>
        <dbReference type="ARBA" id="ARBA00005098"/>
    </source>
</evidence>
<keyword evidence="7 12" id="KW-0378">Hydrolase</keyword>
<evidence type="ECO:0000256" key="8">
    <source>
        <dbReference type="ARBA" id="ARBA00023211"/>
    </source>
</evidence>
<dbReference type="Pfam" id="PF00491">
    <property type="entry name" value="Arginase"/>
    <property type="match status" value="1"/>
</dbReference>
<comment type="similarity">
    <text evidence="11 12">Belongs to the arginase family.</text>
</comment>
<evidence type="ECO:0000256" key="4">
    <source>
        <dbReference type="ARBA" id="ARBA00022436"/>
    </source>
</evidence>
<dbReference type="EC" id="3.5.3.1" evidence="2 12"/>
<feature type="binding site" evidence="10">
    <location>
        <position position="261"/>
    </location>
    <ligand>
        <name>Mn(2+)</name>
        <dbReference type="ChEBI" id="CHEBI:29035"/>
        <label>1</label>
    </ligand>
</feature>
<evidence type="ECO:0000256" key="9">
    <source>
        <dbReference type="ARBA" id="ARBA00047391"/>
    </source>
</evidence>
<feature type="region of interest" description="Disordered" evidence="13">
    <location>
        <begin position="336"/>
        <end position="358"/>
    </location>
</feature>
<dbReference type="GO" id="GO:0005829">
    <property type="term" value="C:cytosol"/>
    <property type="evidence" value="ECO:0007669"/>
    <property type="project" value="TreeGrafter"/>
</dbReference>
<feature type="compositionally biased region" description="Basic and acidic residues" evidence="13">
    <location>
        <begin position="347"/>
        <end position="358"/>
    </location>
</feature>
<dbReference type="UniPathway" id="UPA00158">
    <property type="reaction ID" value="UER00270"/>
</dbReference>
<evidence type="ECO:0000256" key="2">
    <source>
        <dbReference type="ARBA" id="ARBA00012168"/>
    </source>
</evidence>
<evidence type="ECO:0000256" key="10">
    <source>
        <dbReference type="PIRSR" id="PIRSR036979-1"/>
    </source>
</evidence>
<keyword evidence="5 12" id="KW-0056">Arginine metabolism</keyword>
<evidence type="ECO:0000256" key="7">
    <source>
        <dbReference type="ARBA" id="ARBA00022801"/>
    </source>
</evidence>
<dbReference type="InterPro" id="IPR023696">
    <property type="entry name" value="Ureohydrolase_dom_sf"/>
</dbReference>
<feature type="binding site" evidence="10">
    <location>
        <position position="151"/>
    </location>
    <ligand>
        <name>Mn(2+)</name>
        <dbReference type="ChEBI" id="CHEBI:29035"/>
        <label>1</label>
    </ligand>
</feature>